<dbReference type="Proteomes" id="UP000217954">
    <property type="component" value="Chromosome"/>
</dbReference>
<dbReference type="InterPro" id="IPR003399">
    <property type="entry name" value="Mce/MlaD"/>
</dbReference>
<keyword evidence="5" id="KW-1185">Reference proteome</keyword>
<evidence type="ECO:0000256" key="1">
    <source>
        <dbReference type="SAM" id="SignalP"/>
    </source>
</evidence>
<evidence type="ECO:0000313" key="4">
    <source>
        <dbReference type="EMBL" id="BAX96191.1"/>
    </source>
</evidence>
<name>A0A1Z4ETA1_9MYCO</name>
<feature type="domain" description="Mce/MlaD" evidence="2">
    <location>
        <begin position="47"/>
        <end position="119"/>
    </location>
</feature>
<dbReference type="OrthoDB" id="4368973at2"/>
<feature type="signal peptide" evidence="1">
    <location>
        <begin position="1"/>
        <end position="28"/>
    </location>
</feature>
<organism evidence="4 5">
    <name type="scientific">[Mycobacterium] stephanolepidis</name>
    <dbReference type="NCBI Taxonomy" id="1520670"/>
    <lineage>
        <taxon>Bacteria</taxon>
        <taxon>Bacillati</taxon>
        <taxon>Actinomycetota</taxon>
        <taxon>Actinomycetes</taxon>
        <taxon>Mycobacteriales</taxon>
        <taxon>Mycobacteriaceae</taxon>
        <taxon>Mycobacteroides</taxon>
    </lineage>
</organism>
<dbReference type="PANTHER" id="PTHR33371">
    <property type="entry name" value="INTERMEMBRANE PHOSPHOLIPID TRANSPORT SYSTEM BINDING PROTEIN MLAD-RELATED"/>
    <property type="match status" value="1"/>
</dbReference>
<sequence length="372" mass="38551">MRWCPDVFSRRMRGFLAAMISLPVAGCAAGLDSLPLPAPGLNSDSIVLTAEFSNALNLPAKAKVKLNGADIGEVSSIGTRDFNALAKLRIRADVPLYVGSTAELRSATPLGDLFVAIRPDPMPAADTSLLRDGDNIPRAGTTAAATIEDVLSSAALLVNGGVIRRLVTVTNGAGSAVGGRGDKVAELLRQSTLLVSRLNERTGQIDGALRNTSDLAAAITAQQETLNTALAAANPATSTIADNTNAIVDLTGAIARITDQLARFPSMKGTDTRSLIADLNRLSATFNAIAVDPNLSLTPLNTLVGPVMKATTGTGGAVNAVVAKLALGSLPDKNYPGDPGFHGPDGTDYHAMIGSLRYQWNLMLSKVMGGDR</sequence>
<evidence type="ECO:0000259" key="3">
    <source>
        <dbReference type="Pfam" id="PF11887"/>
    </source>
</evidence>
<dbReference type="Pfam" id="PF02470">
    <property type="entry name" value="MlaD"/>
    <property type="match status" value="1"/>
</dbReference>
<dbReference type="PANTHER" id="PTHR33371:SF15">
    <property type="entry name" value="LIPOPROTEIN LPRN"/>
    <property type="match status" value="1"/>
</dbReference>
<feature type="domain" description="Mammalian cell entry C-terminal" evidence="3">
    <location>
        <begin position="130"/>
        <end position="327"/>
    </location>
</feature>
<feature type="chain" id="PRO_5013369001" evidence="1">
    <location>
        <begin position="29"/>
        <end position="372"/>
    </location>
</feature>
<proteinExistence type="predicted"/>
<dbReference type="AlphaFoldDB" id="A0A1Z4ETA1"/>
<dbReference type="Pfam" id="PF11887">
    <property type="entry name" value="Mce4_CUP1"/>
    <property type="match status" value="1"/>
</dbReference>
<dbReference type="EMBL" id="AP018165">
    <property type="protein sequence ID" value="BAX96191.1"/>
    <property type="molecule type" value="Genomic_DNA"/>
</dbReference>
<reference evidence="5" key="1">
    <citation type="journal article" date="2017" name="Genome Announc.">
        <title>Complete Genome Sequence of Mycobacterium stephanolepidis.</title>
        <authorList>
            <person name="Fukano H."/>
            <person name="Yoshida M."/>
            <person name="Katayama Y."/>
            <person name="Omatsu T."/>
            <person name="Mizutani T."/>
            <person name="Kurata O."/>
            <person name="Wada S."/>
            <person name="Hoshino Y."/>
        </authorList>
    </citation>
    <scope>NUCLEOTIDE SEQUENCE [LARGE SCALE GENOMIC DNA]</scope>
    <source>
        <strain evidence="5">NJB0901</strain>
    </source>
</reference>
<keyword evidence="1" id="KW-0732">Signal</keyword>
<gene>
    <name evidence="4" type="ORF">MSTE_00856</name>
</gene>
<dbReference type="KEGG" id="mste:MSTE_00856"/>
<dbReference type="InterPro" id="IPR052336">
    <property type="entry name" value="MlaD_Phospholipid_Transporter"/>
</dbReference>
<dbReference type="InterPro" id="IPR024516">
    <property type="entry name" value="Mce_C"/>
</dbReference>
<dbReference type="GO" id="GO:0005576">
    <property type="term" value="C:extracellular region"/>
    <property type="evidence" value="ECO:0007669"/>
    <property type="project" value="TreeGrafter"/>
</dbReference>
<protein>
    <submittedName>
        <fullName evidence="4">Putative Mce family protein</fullName>
    </submittedName>
</protein>
<accession>A0A1Z4ETA1</accession>
<evidence type="ECO:0000259" key="2">
    <source>
        <dbReference type="Pfam" id="PF02470"/>
    </source>
</evidence>
<reference evidence="4 5" key="2">
    <citation type="journal article" date="2017" name="Int. J. Syst. Evol. Microbiol.">
        <title>Mycobacterium stephanolepidis sp. nov., a rapidly growing species related to Mycobacterium chelonae, isolated from marine teleost fish, Stephanolepis cirrhifer.</title>
        <authorList>
            <person name="Fukano H."/>
            <person name="Wada S."/>
            <person name="Kurata O."/>
            <person name="Katayama K."/>
            <person name="Fujiwara N."/>
            <person name="Hoshino Y."/>
        </authorList>
    </citation>
    <scope>NUCLEOTIDE SEQUENCE [LARGE SCALE GENOMIC DNA]</scope>
    <source>
        <strain evidence="4 5">NJB0901</strain>
    </source>
</reference>
<evidence type="ECO:0000313" key="5">
    <source>
        <dbReference type="Proteomes" id="UP000217954"/>
    </source>
</evidence>